<dbReference type="Proteomes" id="UP000615003">
    <property type="component" value="Unassembled WGS sequence"/>
</dbReference>
<name>A0A2K4XDY7_PSEVC</name>
<dbReference type="CDD" id="cd07363">
    <property type="entry name" value="45_DOPA_Dioxygenase"/>
    <property type="match status" value="1"/>
</dbReference>
<evidence type="ECO:0000313" key="9">
    <source>
        <dbReference type="Proteomes" id="UP000238288"/>
    </source>
</evidence>
<comment type="similarity">
    <text evidence="2">Belongs to the DODA-type extradiol aromatic ring-opening dioxygenase family.</text>
</comment>
<dbReference type="InterPro" id="IPR014436">
    <property type="entry name" value="Extradiol_dOase_DODA"/>
</dbReference>
<evidence type="ECO:0000256" key="4">
    <source>
        <dbReference type="ARBA" id="ARBA00022833"/>
    </source>
</evidence>
<protein>
    <submittedName>
        <fullName evidence="8">2,3-dihydroxyphenylpropionate/2, 3-dihydroxicinnamic acid 1,2-dioxygenase</fullName>
        <ecNumber evidence="8">1.13.11.16</ecNumber>
    </submittedName>
</protein>
<dbReference type="Pfam" id="PF02900">
    <property type="entry name" value="LigB"/>
    <property type="match status" value="1"/>
</dbReference>
<evidence type="ECO:0000259" key="6">
    <source>
        <dbReference type="Pfam" id="PF02900"/>
    </source>
</evidence>
<dbReference type="EC" id="1.13.11.16" evidence="8"/>
<dbReference type="GO" id="GO:0047070">
    <property type="term" value="F:3-carboxyethylcatechol 2,3-dioxygenase activity"/>
    <property type="evidence" value="ECO:0007669"/>
    <property type="project" value="UniProtKB-EC"/>
</dbReference>
<evidence type="ECO:0000313" key="7">
    <source>
        <dbReference type="EMBL" id="MBE0384102.1"/>
    </source>
</evidence>
<dbReference type="PIRSF" id="PIRSF006157">
    <property type="entry name" value="Doxgns_DODA"/>
    <property type="match status" value="1"/>
</dbReference>
<dbReference type="GO" id="GO:0008270">
    <property type="term" value="F:zinc ion binding"/>
    <property type="evidence" value="ECO:0007669"/>
    <property type="project" value="InterPro"/>
</dbReference>
<feature type="domain" description="Extradiol ring-cleavage dioxygenase class III enzyme subunit B" evidence="6">
    <location>
        <begin position="5"/>
        <end position="244"/>
    </location>
</feature>
<comment type="cofactor">
    <cofactor evidence="1">
        <name>Zn(2+)</name>
        <dbReference type="ChEBI" id="CHEBI:29105"/>
    </cofactor>
</comment>
<reference evidence="7 10" key="1">
    <citation type="submission" date="2015-06" db="EMBL/GenBank/DDBJ databases">
        <title>Genome sequence of Pseudoalteromonas carrageenovora.</title>
        <authorList>
            <person name="Xie B.-B."/>
            <person name="Rong J.-C."/>
            <person name="Qin Q.-L."/>
            <person name="Zhang Y.-Z."/>
        </authorList>
    </citation>
    <scope>NUCLEOTIDE SEQUENCE [LARGE SCALE GENOMIC DNA]</scope>
    <source>
        <strain evidence="7 10">IAM 12662</strain>
    </source>
</reference>
<evidence type="ECO:0000256" key="2">
    <source>
        <dbReference type="ARBA" id="ARBA00007581"/>
    </source>
</evidence>
<organism evidence="8 9">
    <name type="scientific">Pseudoalteromonas carrageenovora IAM 12662</name>
    <dbReference type="NCBI Taxonomy" id="1314868"/>
    <lineage>
        <taxon>Bacteria</taxon>
        <taxon>Pseudomonadati</taxon>
        <taxon>Pseudomonadota</taxon>
        <taxon>Gammaproteobacteria</taxon>
        <taxon>Alteromonadales</taxon>
        <taxon>Pseudoalteromonadaceae</taxon>
        <taxon>Pseudoalteromonas</taxon>
    </lineage>
</organism>
<keyword evidence="8" id="KW-0223">Dioxygenase</keyword>
<sequence length="263" mass="28949">MAQPALFISHGSPIMAIKQSATSDFLTSLGKTLKTPSAIVIFSAHFDVANDNSSHNIVITAGKAPKTIHDFYNFPAHMYNIKYPAPGEPSLANDIAARFNDKGIEAELNASQGWDHGVWIPLSLMYPQANIPIVQVSINTRLGAKAMYEFGQLLAPLREQNILIIGSGGISHNLPEIFKKPSTPNRVQMVNEFTQWVEQTLLAQDTAALLDYLNQAPHVLFNHPTQEHFLPLFAAMGAGGTQVKKLFSDTEMNILALDAYKFY</sequence>
<dbReference type="InterPro" id="IPR004183">
    <property type="entry name" value="Xdiol_dOase_suB"/>
</dbReference>
<keyword evidence="5 8" id="KW-0560">Oxidoreductase</keyword>
<keyword evidence="10" id="KW-1185">Reference proteome</keyword>
<dbReference type="PANTHER" id="PTHR30096:SF0">
    <property type="entry name" value="4,5-DOPA DIOXYGENASE EXTRADIOL-LIKE PROTEIN"/>
    <property type="match status" value="1"/>
</dbReference>
<dbReference type="Proteomes" id="UP000238288">
    <property type="component" value="Chromosome PCAR9b"/>
</dbReference>
<dbReference type="RefSeq" id="WP_104643700.1">
    <property type="nucleotide sequence ID" value="NZ_AQGW01000025.1"/>
</dbReference>
<keyword evidence="4" id="KW-0862">Zinc</keyword>
<gene>
    <name evidence="8" type="primary">mhpB</name>
    <name evidence="8" type="ORF">PCAR9_B0015</name>
    <name evidence="7" type="ORF">PCARR_b0017</name>
</gene>
<reference evidence="8 9" key="2">
    <citation type="submission" date="2017-11" db="EMBL/GenBank/DDBJ databases">
        <authorList>
            <person name="Han C.G."/>
        </authorList>
    </citation>
    <scope>NUCLEOTIDE SEQUENCE [LARGE SCALE GENOMIC DNA]</scope>
    <source>
        <strain evidence="9">ATCC 43555</strain>
        <strain evidence="8">ATCC43555</strain>
    </source>
</reference>
<dbReference type="SUPFAM" id="SSF53213">
    <property type="entry name" value="LigB-like"/>
    <property type="match status" value="1"/>
</dbReference>
<dbReference type="GO" id="GO:0008198">
    <property type="term" value="F:ferrous iron binding"/>
    <property type="evidence" value="ECO:0007669"/>
    <property type="project" value="InterPro"/>
</dbReference>
<proteinExistence type="inferred from homology"/>
<evidence type="ECO:0000256" key="5">
    <source>
        <dbReference type="ARBA" id="ARBA00023002"/>
    </source>
</evidence>
<evidence type="ECO:0000313" key="8">
    <source>
        <dbReference type="EMBL" id="SOU42504.1"/>
    </source>
</evidence>
<evidence type="ECO:0000256" key="1">
    <source>
        <dbReference type="ARBA" id="ARBA00001947"/>
    </source>
</evidence>
<accession>A0A2K4XDY7</accession>
<dbReference type="PANTHER" id="PTHR30096">
    <property type="entry name" value="4,5-DOPA DIOXYGENASE EXTRADIOL-LIKE PROTEIN"/>
    <property type="match status" value="1"/>
</dbReference>
<dbReference type="EMBL" id="LT965929">
    <property type="protein sequence ID" value="SOU42504.1"/>
    <property type="molecule type" value="Genomic_DNA"/>
</dbReference>
<dbReference type="OrthoDB" id="9790889at2"/>
<keyword evidence="3" id="KW-0479">Metal-binding</keyword>
<dbReference type="GeneID" id="93665211"/>
<dbReference type="Gene3D" id="3.40.830.10">
    <property type="entry name" value="LigB-like"/>
    <property type="match status" value="1"/>
</dbReference>
<evidence type="ECO:0000313" key="10">
    <source>
        <dbReference type="Proteomes" id="UP000615003"/>
    </source>
</evidence>
<dbReference type="EMBL" id="AQGW01000025">
    <property type="protein sequence ID" value="MBE0384102.1"/>
    <property type="molecule type" value="Genomic_DNA"/>
</dbReference>
<dbReference type="AlphaFoldDB" id="A0A2K4XDY7"/>
<evidence type="ECO:0000256" key="3">
    <source>
        <dbReference type="ARBA" id="ARBA00022723"/>
    </source>
</evidence>